<organism evidence="8 9">
    <name type="scientific">Suillus subaureus</name>
    <dbReference type="NCBI Taxonomy" id="48587"/>
    <lineage>
        <taxon>Eukaryota</taxon>
        <taxon>Fungi</taxon>
        <taxon>Dikarya</taxon>
        <taxon>Basidiomycota</taxon>
        <taxon>Agaricomycotina</taxon>
        <taxon>Agaricomycetes</taxon>
        <taxon>Agaricomycetidae</taxon>
        <taxon>Boletales</taxon>
        <taxon>Suillineae</taxon>
        <taxon>Suillaceae</taxon>
        <taxon>Suillus</taxon>
    </lineage>
</organism>
<gene>
    <name evidence="8" type="ORF">BJ212DRAFT_1314132</name>
</gene>
<keyword evidence="4 5" id="KW-0067">ATP-binding</keyword>
<evidence type="ECO:0000313" key="9">
    <source>
        <dbReference type="Proteomes" id="UP000807769"/>
    </source>
</evidence>
<evidence type="ECO:0000256" key="1">
    <source>
        <dbReference type="ARBA" id="ARBA00022741"/>
    </source>
</evidence>
<dbReference type="EMBL" id="JABBWG010000002">
    <property type="protein sequence ID" value="KAG1825452.1"/>
    <property type="molecule type" value="Genomic_DNA"/>
</dbReference>
<reference evidence="8" key="1">
    <citation type="journal article" date="2020" name="New Phytol.">
        <title>Comparative genomics reveals dynamic genome evolution in host specialist ectomycorrhizal fungi.</title>
        <authorList>
            <person name="Lofgren L.A."/>
            <person name="Nguyen N.H."/>
            <person name="Vilgalys R."/>
            <person name="Ruytinx J."/>
            <person name="Liao H.L."/>
            <person name="Branco S."/>
            <person name="Kuo A."/>
            <person name="LaButti K."/>
            <person name="Lipzen A."/>
            <person name="Andreopoulos W."/>
            <person name="Pangilinan J."/>
            <person name="Riley R."/>
            <person name="Hundley H."/>
            <person name="Na H."/>
            <person name="Barry K."/>
            <person name="Grigoriev I.V."/>
            <person name="Stajich J.E."/>
            <person name="Kennedy P.G."/>
        </authorList>
    </citation>
    <scope>NUCLEOTIDE SEQUENCE</scope>
    <source>
        <strain evidence="8">MN1</strain>
    </source>
</reference>
<dbReference type="SUPFAM" id="SSF52540">
    <property type="entry name" value="P-loop containing nucleoside triphosphate hydrolases"/>
    <property type="match status" value="1"/>
</dbReference>
<dbReference type="Pfam" id="PF13361">
    <property type="entry name" value="UvrD_C"/>
    <property type="match status" value="1"/>
</dbReference>
<feature type="region of interest" description="Disordered" evidence="6">
    <location>
        <begin position="1916"/>
        <end position="1958"/>
    </location>
</feature>
<dbReference type="PROSITE" id="PS50096">
    <property type="entry name" value="IQ"/>
    <property type="match status" value="1"/>
</dbReference>
<evidence type="ECO:0000256" key="3">
    <source>
        <dbReference type="ARBA" id="ARBA00022806"/>
    </source>
</evidence>
<feature type="domain" description="UvrD-like helicase ATP-binding" evidence="7">
    <location>
        <begin position="468"/>
        <end position="836"/>
    </location>
</feature>
<dbReference type="GO" id="GO:0004386">
    <property type="term" value="F:helicase activity"/>
    <property type="evidence" value="ECO:0007669"/>
    <property type="project" value="UniProtKB-UniRule"/>
</dbReference>
<dbReference type="Pfam" id="PF00580">
    <property type="entry name" value="UvrD-helicase"/>
    <property type="match status" value="1"/>
</dbReference>
<dbReference type="GeneID" id="64628131"/>
<dbReference type="GO" id="GO:0016787">
    <property type="term" value="F:hydrolase activity"/>
    <property type="evidence" value="ECO:0007669"/>
    <property type="project" value="UniProtKB-UniRule"/>
</dbReference>
<proteinExistence type="predicted"/>
<sequence>MLDLLSKDRIVDEAGLRAALYHLDAVSSSGATRLQATVEHMLSSPYVFAYIISVWDRREAMISQIMTDFPTKSQEYPVSIASKMLDNLSIYFLALPVESLPVEVSRDISRHRGFIEGALPVLCALSIMKFASAKAFEDEIDLFDIESDDGFIKKKVPQKIRKRNRQKVHTTIDTSLFVRLGVVVPPTSEAAISLSSYILTELKNILSFYFSLLRRTELAGDIRALLFPNVGESAKDAVPAVSSTEDIESPTNGPNAYPMVQPMKAALYFDNADGFGEWRILISTEAYKNLREFRRADEKIFKIIVKKIKQLSNGHFSDDNHKRLNGPDAGIPIHEAKMTRDLRLVYQIDCVPDQDGKSERQVIKVYGIYTHAQLGRIWDALGSHLARKGREYRRRCIFRNRPVFSNDSVILPASFPPAEPELECSGSPLDLSDKDMDRLHSLLVLEKYVTFSQAFLHSLIANQDVQHVFILTPQEQKIVECGTSCYVLGRSGTGKTTTMLFKILGIQRAWEMSAVDMPKPRQIFVTKSRVLATKVEEYFTKLLESLALAGYTLQELAKMKAQSIQEGLVDLDDLPESLMNIPMKYSELEDKHFPLFVTFDRLAKMVAADILSKDVPETRDNAGLFFNVDDAEAHDCFVTYDVFANQYWPHFPQNLTKNLNPWLVFSEFMGIVKGSEHALTCPEGVLDRPNYLCLPHRSNPNFANQRGILYDIFEIYTKIKRQRRHHDVADRTHAVLKVLRSQGLPGQKVDYLYVDEAQDNLLIDALFLRQLCRNPDGLFWAGDTAQTISAGSSFRFDDLKAFLYRVEQQQNTSVNSVGAYLHQPTMFQLAINYRSHGGIVNCAHSVIELITKFWPNTIDNLRPEKGVVDGLKPVFFTGWDKDTVRYEQFLFGASGSHIEFGAQQCILVRDDAARQKVREQVGEIGLIMTLYESKGLEFNDVLLYNFFEDSVIDLSQWRIVLNGVEGQEHAPNFDRDEARYAGVCSELKLLYVGITRARKNMWIVDKSDKSDPMRIFWTSRNQIQNCTPGTDVPHLAVSSTPEEWASFGRSLFSHKRYPQAIHCFERANLHREVKVCEAYQLREVARSSVGVAILSNQKRAFNAAADAFTGCGATATGNQKLQYYRNSADCYVRAGDDLKAAEAYLNAQEFEQAAKKYRKAGRFDKTLHVLDDHGTNISEETTAELWTVCRLFYCSRNNTQAPLRLFSTFDEELEFLEDYDLDYARASLLESHSRYYEAAELHLSENRPLEAVRAFIKDNSNVDSTIRAADTILEYFWRKCSFRITAKTALADEPMRHFIDLADQLETNKLTPETRDLISMFRNILRGNHEPLRNLALAFHEHNKPAALLCLDHVFSRTTDIRTFAVDEMQRFLQQFHAYARLLYLILTFPDPMEHRGIQRLFSIVRLSGDEFLIPDGTFLHGCVMEIRQGITLVSEHSSGYTSSRRNVTELLQIFIRTVLKDKVSEIDVMCCKSPVFSQCLPFLVSGICRRDNCPQEHVTISKLDRLYYNSRVAIHIWQILILQFMYSAHPYIERRDSMRDWLNHLYEALNPPFFIQGSPADLDMSLMPFRLDGMKVVKLWIRESFYSLDPFWVNSQFLTAVMRITSLSFAFDRNDASTYISRAKCIVSRPAELIRRGDNRYMLTDLLNSYRGAICSSVSSGILFLLHVLDNRLYTNLSVLCDCIEDVCSAFIIKYRMDPAFNDFPLHNALLPCSWLLSPHKFNAEKETRLVLMDGLLNAMARLVEALRTEAGMEFLWLNHTKLTPILRNIFISRICRVLCLLAHNIRNRPMRDKVDKIMLSLHKNNPPSSWRTANYRKLVDDVVKYMTPLPGRMPPSDGYLRALLAFDNNKGVSDLVHLVHKTMNQHTRVHIVRRLVYEKIIEIPHLLSSYAVIAQSTLRVEAPAFVPHLEHSKDRPEVMQHDEKEITEPQPQEFEGADENEEDVTANTGAETRDTLETLDEAVTSLAPDLDESLRSNGPSVEEKEAARKIQNAYRRYVKRRSSRAVNAEIDAIFMTCLKETQSSEWRETQSSEWRPGHYNLLFLGPLPHLLVCLERGIALTRAAKAKTKGLLNKESHEKLEELGKQRSEIATLLKKGSKLRKQLEPSSPAHRARDIEALKCGVLEVKEFMHGVPGNMQGMQSEFQMAYKGIVAEKKVRARKEKERPTLNVEDIDEY</sequence>
<name>A0A9P7ELG5_9AGAM</name>
<dbReference type="Proteomes" id="UP000807769">
    <property type="component" value="Unassembled WGS sequence"/>
</dbReference>
<feature type="binding site" evidence="5">
    <location>
        <begin position="489"/>
        <end position="496"/>
    </location>
    <ligand>
        <name>ATP</name>
        <dbReference type="ChEBI" id="CHEBI:30616"/>
    </ligand>
</feature>
<feature type="compositionally biased region" description="Basic and acidic residues" evidence="6">
    <location>
        <begin position="1916"/>
        <end position="1929"/>
    </location>
</feature>
<keyword evidence="9" id="KW-1185">Reference proteome</keyword>
<dbReference type="PANTHER" id="PTHR21529:SF4">
    <property type="entry name" value="TPR AND ANKYRIN REPEAT-CONTAINING PROTEIN 1"/>
    <property type="match status" value="1"/>
</dbReference>
<evidence type="ECO:0000259" key="7">
    <source>
        <dbReference type="PROSITE" id="PS51198"/>
    </source>
</evidence>
<dbReference type="PANTHER" id="PTHR21529">
    <property type="entry name" value="MAMMARY TURMOR VIRUS RECEPTOR HOMOLOG 1, 2 MTVR1, 2"/>
    <property type="match status" value="1"/>
</dbReference>
<protein>
    <recommendedName>
        <fullName evidence="7">UvrD-like helicase ATP-binding domain-containing protein</fullName>
    </recommendedName>
</protein>
<dbReference type="InterPro" id="IPR027417">
    <property type="entry name" value="P-loop_NTPase"/>
</dbReference>
<keyword evidence="3 5" id="KW-0347">Helicase</keyword>
<dbReference type="InterPro" id="IPR014016">
    <property type="entry name" value="UvrD-like_ATP-bd"/>
</dbReference>
<dbReference type="InterPro" id="IPR014017">
    <property type="entry name" value="DNA_helicase_UvrD-like_C"/>
</dbReference>
<dbReference type="Gene3D" id="1.25.40.10">
    <property type="entry name" value="Tetratricopeptide repeat domain"/>
    <property type="match status" value="1"/>
</dbReference>
<dbReference type="Gene3D" id="3.40.50.300">
    <property type="entry name" value="P-loop containing nucleotide triphosphate hydrolases"/>
    <property type="match status" value="2"/>
</dbReference>
<evidence type="ECO:0000256" key="4">
    <source>
        <dbReference type="ARBA" id="ARBA00022840"/>
    </source>
</evidence>
<evidence type="ECO:0000313" key="8">
    <source>
        <dbReference type="EMBL" id="KAG1825452.1"/>
    </source>
</evidence>
<dbReference type="PROSITE" id="PS51198">
    <property type="entry name" value="UVRD_HELICASE_ATP_BIND"/>
    <property type="match status" value="1"/>
</dbReference>
<accession>A0A9P7ELG5</accession>
<comment type="caution">
    <text evidence="8">The sequence shown here is derived from an EMBL/GenBank/DDBJ whole genome shotgun (WGS) entry which is preliminary data.</text>
</comment>
<dbReference type="RefSeq" id="XP_041198705.1">
    <property type="nucleotide sequence ID" value="XM_041334114.1"/>
</dbReference>
<dbReference type="InterPro" id="IPR011990">
    <property type="entry name" value="TPR-like_helical_dom_sf"/>
</dbReference>
<dbReference type="InterPro" id="IPR039904">
    <property type="entry name" value="TRANK1"/>
</dbReference>
<feature type="compositionally biased region" description="Acidic residues" evidence="6">
    <location>
        <begin position="1937"/>
        <end position="1946"/>
    </location>
</feature>
<dbReference type="GO" id="GO:0005524">
    <property type="term" value="F:ATP binding"/>
    <property type="evidence" value="ECO:0007669"/>
    <property type="project" value="UniProtKB-UniRule"/>
</dbReference>
<evidence type="ECO:0000256" key="6">
    <source>
        <dbReference type="SAM" id="MobiDB-lite"/>
    </source>
</evidence>
<dbReference type="OrthoDB" id="3156807at2759"/>
<evidence type="ECO:0000256" key="2">
    <source>
        <dbReference type="ARBA" id="ARBA00022801"/>
    </source>
</evidence>
<evidence type="ECO:0000256" key="5">
    <source>
        <dbReference type="PROSITE-ProRule" id="PRU00560"/>
    </source>
</evidence>
<keyword evidence="2 5" id="KW-0378">Hydrolase</keyword>
<keyword evidence="1 5" id="KW-0547">Nucleotide-binding</keyword>